<name>A0AAD7ZC08_DIPPU</name>
<protein>
    <submittedName>
        <fullName evidence="2">Uncharacterized protein</fullName>
    </submittedName>
</protein>
<feature type="non-terminal residue" evidence="2">
    <location>
        <position position="1"/>
    </location>
</feature>
<keyword evidence="3" id="KW-1185">Reference proteome</keyword>
<dbReference type="Proteomes" id="UP001233999">
    <property type="component" value="Unassembled WGS sequence"/>
</dbReference>
<comment type="caution">
    <text evidence="2">The sequence shown here is derived from an EMBL/GenBank/DDBJ whole genome shotgun (WGS) entry which is preliminary data.</text>
</comment>
<dbReference type="Gene3D" id="3.30.450.20">
    <property type="entry name" value="PAS domain"/>
    <property type="match status" value="1"/>
</dbReference>
<dbReference type="AlphaFoldDB" id="A0AAD7ZC08"/>
<feature type="non-terminal residue" evidence="2">
    <location>
        <position position="136"/>
    </location>
</feature>
<evidence type="ECO:0000313" key="2">
    <source>
        <dbReference type="EMBL" id="KAJ9577925.1"/>
    </source>
</evidence>
<reference evidence="2" key="2">
    <citation type="submission" date="2023-05" db="EMBL/GenBank/DDBJ databases">
        <authorList>
            <person name="Fouks B."/>
        </authorList>
    </citation>
    <scope>NUCLEOTIDE SEQUENCE</scope>
    <source>
        <strain evidence="2">Stay&amp;Tobe</strain>
        <tissue evidence="2">Testes</tissue>
    </source>
</reference>
<feature type="region of interest" description="Disordered" evidence="1">
    <location>
        <begin position="109"/>
        <end position="136"/>
    </location>
</feature>
<reference evidence="2" key="1">
    <citation type="journal article" date="2023" name="IScience">
        <title>Live-bearing cockroach genome reveals convergent evolutionary mechanisms linked to viviparity in insects and beyond.</title>
        <authorList>
            <person name="Fouks B."/>
            <person name="Harrison M.C."/>
            <person name="Mikhailova A.A."/>
            <person name="Marchal E."/>
            <person name="English S."/>
            <person name="Carruthers M."/>
            <person name="Jennings E.C."/>
            <person name="Chiamaka E.L."/>
            <person name="Frigard R.A."/>
            <person name="Pippel M."/>
            <person name="Attardo G.M."/>
            <person name="Benoit J.B."/>
            <person name="Bornberg-Bauer E."/>
            <person name="Tobe S.S."/>
        </authorList>
    </citation>
    <scope>NUCLEOTIDE SEQUENCE</scope>
    <source>
        <strain evidence="2">Stay&amp;Tobe</strain>
    </source>
</reference>
<gene>
    <name evidence="2" type="ORF">L9F63_025214</name>
</gene>
<accession>A0AAD7ZC08</accession>
<proteinExistence type="predicted"/>
<sequence>STIRCMSANATVIATSNKSVIAAMIGTSYFSLSRNYLLIHVLRIDNTNVFFQEGFVITTVYFRISVMQKSCRCTFMYGELTDKETIARIDECLENQIHDQFEILLYKKNSDEPGSENPTNVNQEEQMPADETGEEE</sequence>
<dbReference type="EMBL" id="JASPKZ010009213">
    <property type="protein sequence ID" value="KAJ9577925.1"/>
    <property type="molecule type" value="Genomic_DNA"/>
</dbReference>
<evidence type="ECO:0000313" key="3">
    <source>
        <dbReference type="Proteomes" id="UP001233999"/>
    </source>
</evidence>
<evidence type="ECO:0000256" key="1">
    <source>
        <dbReference type="SAM" id="MobiDB-lite"/>
    </source>
</evidence>
<organism evidence="2 3">
    <name type="scientific">Diploptera punctata</name>
    <name type="common">Pacific beetle cockroach</name>
    <dbReference type="NCBI Taxonomy" id="6984"/>
    <lineage>
        <taxon>Eukaryota</taxon>
        <taxon>Metazoa</taxon>
        <taxon>Ecdysozoa</taxon>
        <taxon>Arthropoda</taxon>
        <taxon>Hexapoda</taxon>
        <taxon>Insecta</taxon>
        <taxon>Pterygota</taxon>
        <taxon>Neoptera</taxon>
        <taxon>Polyneoptera</taxon>
        <taxon>Dictyoptera</taxon>
        <taxon>Blattodea</taxon>
        <taxon>Blaberoidea</taxon>
        <taxon>Blaberidae</taxon>
        <taxon>Diplopterinae</taxon>
        <taxon>Diploptera</taxon>
    </lineage>
</organism>
<feature type="compositionally biased region" description="Acidic residues" evidence="1">
    <location>
        <begin position="127"/>
        <end position="136"/>
    </location>
</feature>
<feature type="compositionally biased region" description="Polar residues" evidence="1">
    <location>
        <begin position="116"/>
        <end position="125"/>
    </location>
</feature>